<proteinExistence type="predicted"/>
<dbReference type="SUPFAM" id="SSF51395">
    <property type="entry name" value="FMN-linked oxidoreductases"/>
    <property type="match status" value="1"/>
</dbReference>
<dbReference type="RefSeq" id="WP_308948407.1">
    <property type="nucleotide sequence ID" value="NZ_JARXHW010000003.1"/>
</dbReference>
<sequence>MTSDIDSLLAPISWDFLELRNRIVMAPMTRGRSPDHVPGILLPTYYGQRSSAGLIITEGTFVSKQAVGWVDAPGIWSKEQVDAWKPVVKAVHKGGSRIFLQLWHTGRASHSDFQEGALPVAPSAIRHEGAKVIVPSGEEKTHEIPRALDTREVKAIVQDYSKAAENAQEAGFDGVEIHAANGYLLDEFLQSKTNHRSDEYGGTLENRFRLLSDIVEACSQVFSSERIGVKISPNGSFNDMGSPDYREIFTYVAEQLSQRKLAYLHVVDGLKFGFHELGEPMTLKEFRQVYDGRIIANCGYERDDANDAISDGHADLIAFGRPYIANPDLVERFANDLEFSESDQATWYSKGSKGYTDYPTYDDANVNLSSW</sequence>
<dbReference type="Pfam" id="PF00724">
    <property type="entry name" value="Oxidored_FMN"/>
    <property type="match status" value="1"/>
</dbReference>
<keyword evidence="3" id="KW-1185">Reference proteome</keyword>
<accession>A0ABU1AQH6</accession>
<dbReference type="CDD" id="cd02933">
    <property type="entry name" value="OYE_like_FMN"/>
    <property type="match status" value="1"/>
</dbReference>
<feature type="domain" description="NADH:flavin oxidoreductase/NADH oxidase N-terminal" evidence="1">
    <location>
        <begin position="8"/>
        <end position="337"/>
    </location>
</feature>
<evidence type="ECO:0000259" key="1">
    <source>
        <dbReference type="Pfam" id="PF00724"/>
    </source>
</evidence>
<dbReference type="InterPro" id="IPR001155">
    <property type="entry name" value="OxRdtase_FMN_N"/>
</dbReference>
<dbReference type="PANTHER" id="PTHR22893">
    <property type="entry name" value="NADH OXIDOREDUCTASE-RELATED"/>
    <property type="match status" value="1"/>
</dbReference>
<name>A0ABU1AQH6_9BACT</name>
<reference evidence="2 3" key="1">
    <citation type="submission" date="2023-04" db="EMBL/GenBank/DDBJ databases">
        <title>A novel bacteria isolated from coastal sediment.</title>
        <authorList>
            <person name="Liu X.-J."/>
            <person name="Du Z.-J."/>
        </authorList>
    </citation>
    <scope>NUCLEOTIDE SEQUENCE [LARGE SCALE GENOMIC DNA]</scope>
    <source>
        <strain evidence="2 3">SDUM461003</strain>
    </source>
</reference>
<evidence type="ECO:0000313" key="2">
    <source>
        <dbReference type="EMBL" id="MDQ8206361.1"/>
    </source>
</evidence>
<protein>
    <submittedName>
        <fullName evidence="2">Alkene reductase</fullName>
    </submittedName>
</protein>
<dbReference type="InterPro" id="IPR045247">
    <property type="entry name" value="Oye-like"/>
</dbReference>
<evidence type="ECO:0000313" key="3">
    <source>
        <dbReference type="Proteomes" id="UP001225316"/>
    </source>
</evidence>
<dbReference type="Gene3D" id="3.20.20.70">
    <property type="entry name" value="Aldolase class I"/>
    <property type="match status" value="1"/>
</dbReference>
<dbReference type="EMBL" id="JARXHW010000003">
    <property type="protein sequence ID" value="MDQ8206361.1"/>
    <property type="molecule type" value="Genomic_DNA"/>
</dbReference>
<gene>
    <name evidence="2" type="ORF">QEH52_02495</name>
</gene>
<comment type="caution">
    <text evidence="2">The sequence shown here is derived from an EMBL/GenBank/DDBJ whole genome shotgun (WGS) entry which is preliminary data.</text>
</comment>
<dbReference type="InterPro" id="IPR013785">
    <property type="entry name" value="Aldolase_TIM"/>
</dbReference>
<dbReference type="PANTHER" id="PTHR22893:SF91">
    <property type="entry name" value="NADPH DEHYDROGENASE 2-RELATED"/>
    <property type="match status" value="1"/>
</dbReference>
<organism evidence="2 3">
    <name type="scientific">Thalassobacterium maritimum</name>
    <dbReference type="NCBI Taxonomy" id="3041265"/>
    <lineage>
        <taxon>Bacteria</taxon>
        <taxon>Pseudomonadati</taxon>
        <taxon>Verrucomicrobiota</taxon>
        <taxon>Opitutia</taxon>
        <taxon>Puniceicoccales</taxon>
        <taxon>Coraliomargaritaceae</taxon>
        <taxon>Thalassobacterium</taxon>
    </lineage>
</organism>
<dbReference type="Proteomes" id="UP001225316">
    <property type="component" value="Unassembled WGS sequence"/>
</dbReference>